<dbReference type="AlphaFoldDB" id="A0A2P7BUR4"/>
<sequence length="111" mass="12653">MTEQRRDSVEFLHGLGYLYCRAGQPERGLVFLLLAARIAPHETAVLRSLAEVFVETESAARALTAIDRIEDIEGRTSPGLTLLKARAQWLKGEHEQARKTFRDYMRERLPS</sequence>
<comment type="caution">
    <text evidence="1">The sequence shown here is derived from an EMBL/GenBank/DDBJ whole genome shotgun (WGS) entry which is preliminary data.</text>
</comment>
<dbReference type="Proteomes" id="UP000241444">
    <property type="component" value="Unassembled WGS sequence"/>
</dbReference>
<protein>
    <submittedName>
        <fullName evidence="1">Type III secretion protein</fullName>
    </submittedName>
</protein>
<reference evidence="2" key="1">
    <citation type="submission" date="2017-11" db="EMBL/GenBank/DDBJ databases">
        <authorList>
            <person name="Kuznetsova I."/>
            <person name="Sazanova A."/>
            <person name="Chirak E."/>
            <person name="Safronova V."/>
            <person name="Willems A."/>
        </authorList>
    </citation>
    <scope>NUCLEOTIDE SEQUENCE [LARGE SCALE GENOMIC DNA]</scope>
    <source>
        <strain evidence="2">STM 196</strain>
    </source>
</reference>
<dbReference type="RefSeq" id="WP_106709605.1">
    <property type="nucleotide sequence ID" value="NZ_PGGO01000002.1"/>
</dbReference>
<dbReference type="InterPro" id="IPR011990">
    <property type="entry name" value="TPR-like_helical_dom_sf"/>
</dbReference>
<evidence type="ECO:0000313" key="1">
    <source>
        <dbReference type="EMBL" id="PSH70191.1"/>
    </source>
</evidence>
<gene>
    <name evidence="1" type="ORF">CU102_03625</name>
</gene>
<name>A0A2P7BUR4_9HYPH</name>
<evidence type="ECO:0000313" key="2">
    <source>
        <dbReference type="Proteomes" id="UP000241444"/>
    </source>
</evidence>
<organism evidence="1 2">
    <name type="scientific">Phyllobacterium brassicacearum</name>
    <dbReference type="NCBI Taxonomy" id="314235"/>
    <lineage>
        <taxon>Bacteria</taxon>
        <taxon>Pseudomonadati</taxon>
        <taxon>Pseudomonadota</taxon>
        <taxon>Alphaproteobacteria</taxon>
        <taxon>Hyphomicrobiales</taxon>
        <taxon>Phyllobacteriaceae</taxon>
        <taxon>Phyllobacterium</taxon>
    </lineage>
</organism>
<keyword evidence="2" id="KW-1185">Reference proteome</keyword>
<dbReference type="SUPFAM" id="SSF48452">
    <property type="entry name" value="TPR-like"/>
    <property type="match status" value="1"/>
</dbReference>
<accession>A0A2P7BUR4</accession>
<dbReference type="OrthoDB" id="8114896at2"/>
<dbReference type="Gene3D" id="1.25.40.10">
    <property type="entry name" value="Tetratricopeptide repeat domain"/>
    <property type="match status" value="1"/>
</dbReference>
<dbReference type="EMBL" id="PGGO01000002">
    <property type="protein sequence ID" value="PSH70191.1"/>
    <property type="molecule type" value="Genomic_DNA"/>
</dbReference>
<proteinExistence type="predicted"/>